<comment type="caution">
    <text evidence="2">The sequence shown here is derived from an EMBL/GenBank/DDBJ whole genome shotgun (WGS) entry which is preliminary data.</text>
</comment>
<protein>
    <submittedName>
        <fullName evidence="2">Uncharacterized protein</fullName>
    </submittedName>
</protein>
<dbReference type="Proteomes" id="UP001607303">
    <property type="component" value="Unassembled WGS sequence"/>
</dbReference>
<keyword evidence="3" id="KW-1185">Reference proteome</keyword>
<feature type="region of interest" description="Disordered" evidence="1">
    <location>
        <begin position="116"/>
        <end position="153"/>
    </location>
</feature>
<reference evidence="2 3" key="1">
    <citation type="journal article" date="2024" name="Ann. Entomol. Soc. Am.">
        <title>Genomic analyses of the southern and eastern yellowjacket wasps (Hymenoptera: Vespidae) reveal evolutionary signatures of social life.</title>
        <authorList>
            <person name="Catto M.A."/>
            <person name="Caine P.B."/>
            <person name="Orr S.E."/>
            <person name="Hunt B.G."/>
            <person name="Goodisman M.A.D."/>
        </authorList>
    </citation>
    <scope>NUCLEOTIDE SEQUENCE [LARGE SCALE GENOMIC DNA]</scope>
    <source>
        <strain evidence="2">232</strain>
        <tissue evidence="2">Head and thorax</tissue>
    </source>
</reference>
<name>A0ABD2D225_VESMC</name>
<organism evidence="2 3">
    <name type="scientific">Vespula maculifrons</name>
    <name type="common">Eastern yellow jacket</name>
    <name type="synonym">Wasp</name>
    <dbReference type="NCBI Taxonomy" id="7453"/>
    <lineage>
        <taxon>Eukaryota</taxon>
        <taxon>Metazoa</taxon>
        <taxon>Ecdysozoa</taxon>
        <taxon>Arthropoda</taxon>
        <taxon>Hexapoda</taxon>
        <taxon>Insecta</taxon>
        <taxon>Pterygota</taxon>
        <taxon>Neoptera</taxon>
        <taxon>Endopterygota</taxon>
        <taxon>Hymenoptera</taxon>
        <taxon>Apocrita</taxon>
        <taxon>Aculeata</taxon>
        <taxon>Vespoidea</taxon>
        <taxon>Vespidae</taxon>
        <taxon>Vespinae</taxon>
        <taxon>Vespula</taxon>
    </lineage>
</organism>
<dbReference type="EMBL" id="JAYRBN010000007">
    <property type="protein sequence ID" value="KAL2751433.1"/>
    <property type="molecule type" value="Genomic_DNA"/>
</dbReference>
<sequence>MGEDKEREEYGGLKITTITIFIDLFGTTRLPVMTLVRDPPHLVVSSPMSTLFGASRSSFAARTGCNVTMVAHYRLAIGPLLSVREPERPYRLWRRVIPGTPQDDSFFFDGLPTEPEHIEGKDTSKNVSSSKKTNISRKRSRVVRRNMNKENVI</sequence>
<proteinExistence type="predicted"/>
<accession>A0ABD2D225</accession>
<evidence type="ECO:0000256" key="1">
    <source>
        <dbReference type="SAM" id="MobiDB-lite"/>
    </source>
</evidence>
<feature type="compositionally biased region" description="Basic residues" evidence="1">
    <location>
        <begin position="134"/>
        <end position="146"/>
    </location>
</feature>
<dbReference type="AlphaFoldDB" id="A0ABD2D225"/>
<gene>
    <name evidence="2" type="ORF">V1477_000591</name>
</gene>
<evidence type="ECO:0000313" key="3">
    <source>
        <dbReference type="Proteomes" id="UP001607303"/>
    </source>
</evidence>
<evidence type="ECO:0000313" key="2">
    <source>
        <dbReference type="EMBL" id="KAL2751433.1"/>
    </source>
</evidence>